<dbReference type="NCBIfam" id="TIGR00803">
    <property type="entry name" value="nst"/>
    <property type="match status" value="1"/>
</dbReference>
<feature type="transmembrane region" description="Helical" evidence="9">
    <location>
        <begin position="189"/>
        <end position="209"/>
    </location>
</feature>
<dbReference type="PIRSF" id="PIRSF005799">
    <property type="entry name" value="UDP-gal_transpt"/>
    <property type="match status" value="1"/>
</dbReference>
<comment type="subcellular location">
    <subcellularLocation>
        <location evidence="1">Golgi apparatus membrane</location>
        <topology evidence="1">Multi-pass membrane protein</topology>
    </subcellularLocation>
</comment>
<keyword evidence="7" id="KW-0333">Golgi apparatus</keyword>
<dbReference type="SUPFAM" id="SSF103481">
    <property type="entry name" value="Multidrug resistance efflux transporter EmrE"/>
    <property type="match status" value="1"/>
</dbReference>
<evidence type="ECO:0000256" key="1">
    <source>
        <dbReference type="ARBA" id="ARBA00004653"/>
    </source>
</evidence>
<feature type="transmembrane region" description="Helical" evidence="9">
    <location>
        <begin position="221"/>
        <end position="241"/>
    </location>
</feature>
<dbReference type="PANTHER" id="PTHR10231">
    <property type="entry name" value="NUCLEOTIDE-SUGAR TRANSMEMBRANE TRANSPORTER"/>
    <property type="match status" value="1"/>
</dbReference>
<accession>A0A9W9YM61</accession>
<dbReference type="FunFam" id="1.10.3730.20:FF:000037">
    <property type="entry name" value="Nucleotide Sugar TransPorter family"/>
    <property type="match status" value="1"/>
</dbReference>
<evidence type="ECO:0000256" key="7">
    <source>
        <dbReference type="ARBA" id="ARBA00023034"/>
    </source>
</evidence>
<keyword evidence="6 9" id="KW-1133">Transmembrane helix</keyword>
<dbReference type="GO" id="GO:0000139">
    <property type="term" value="C:Golgi membrane"/>
    <property type="evidence" value="ECO:0007669"/>
    <property type="project" value="UniProtKB-SubCell"/>
</dbReference>
<evidence type="ECO:0000256" key="4">
    <source>
        <dbReference type="ARBA" id="ARBA00022597"/>
    </source>
</evidence>
<organism evidence="10 11">
    <name type="scientific">Desmophyllum pertusum</name>
    <dbReference type="NCBI Taxonomy" id="174260"/>
    <lineage>
        <taxon>Eukaryota</taxon>
        <taxon>Metazoa</taxon>
        <taxon>Cnidaria</taxon>
        <taxon>Anthozoa</taxon>
        <taxon>Hexacorallia</taxon>
        <taxon>Scleractinia</taxon>
        <taxon>Caryophylliina</taxon>
        <taxon>Caryophylliidae</taxon>
        <taxon>Desmophyllum</taxon>
    </lineage>
</organism>
<keyword evidence="11" id="KW-1185">Reference proteome</keyword>
<feature type="transmembrane region" description="Helical" evidence="9">
    <location>
        <begin position="261"/>
        <end position="281"/>
    </location>
</feature>
<dbReference type="InterPro" id="IPR037185">
    <property type="entry name" value="EmrE-like"/>
</dbReference>
<comment type="caution">
    <text evidence="10">The sequence shown here is derived from an EMBL/GenBank/DDBJ whole genome shotgun (WGS) entry which is preliminary data.</text>
</comment>
<feature type="transmembrane region" description="Helical" evidence="9">
    <location>
        <begin position="288"/>
        <end position="306"/>
    </location>
</feature>
<evidence type="ECO:0008006" key="12">
    <source>
        <dbReference type="Google" id="ProtNLM"/>
    </source>
</evidence>
<sequence>MADKIRQVCPRISLSLKHVCLGVLVLQTSSLVLTMRYSRTAREEGDPMYIASTAVVFAEIFKILACVMIILHGSKYRWSVFVGQLRDEILNKPWETLKLAVPSGLYTIQNNLLYVALSNLDAATYQVTYQLKILTTALFSVCMLHKKLGILKWISLLILMIGVTLVQWHPDADKESSVSKSELSVSGQFVGLVAVLMACCSSGFAGVYFEKILKGTKASIWMRNIQLGSFGVIFGLIAVFVNDGNAVESQGFLQGYNRVTWIVISLQAFGGLVVAAVVKYADNILKGFATSVSIVVSSLVSFYFLGDFKPTNFFFLGTCGVLTATFLYGLPEKKVSLPTTLKPV</sequence>
<evidence type="ECO:0000256" key="6">
    <source>
        <dbReference type="ARBA" id="ARBA00022989"/>
    </source>
</evidence>
<evidence type="ECO:0000256" key="2">
    <source>
        <dbReference type="ARBA" id="ARBA00009976"/>
    </source>
</evidence>
<feature type="transmembrane region" description="Helical" evidence="9">
    <location>
        <begin position="12"/>
        <end position="37"/>
    </location>
</feature>
<keyword evidence="4" id="KW-0762">Sugar transport</keyword>
<keyword evidence="3" id="KW-0813">Transport</keyword>
<gene>
    <name evidence="10" type="ORF">OS493_023253</name>
</gene>
<feature type="transmembrane region" description="Helical" evidence="9">
    <location>
        <begin position="312"/>
        <end position="330"/>
    </location>
</feature>
<comment type="similarity">
    <text evidence="2">Belongs to the nucleotide-sugar transporter family. SLC35A subfamily.</text>
</comment>
<keyword evidence="5 9" id="KW-0812">Transmembrane</keyword>
<proteinExistence type="inferred from homology"/>
<feature type="transmembrane region" description="Helical" evidence="9">
    <location>
        <begin position="150"/>
        <end position="169"/>
    </location>
</feature>
<dbReference type="GO" id="GO:0015165">
    <property type="term" value="F:pyrimidine nucleotide-sugar transmembrane transporter activity"/>
    <property type="evidence" value="ECO:0007669"/>
    <property type="project" value="InterPro"/>
</dbReference>
<evidence type="ECO:0000256" key="3">
    <source>
        <dbReference type="ARBA" id="ARBA00022448"/>
    </source>
</evidence>
<evidence type="ECO:0000256" key="9">
    <source>
        <dbReference type="SAM" id="Phobius"/>
    </source>
</evidence>
<dbReference type="OrthoDB" id="408493at2759"/>
<evidence type="ECO:0000313" key="11">
    <source>
        <dbReference type="Proteomes" id="UP001163046"/>
    </source>
</evidence>
<dbReference type="Pfam" id="PF04142">
    <property type="entry name" value="Nuc_sug_transp"/>
    <property type="match status" value="1"/>
</dbReference>
<protein>
    <recommendedName>
        <fullName evidence="12">UDP-N-acetylglucosamine transporter</fullName>
    </recommendedName>
</protein>
<evidence type="ECO:0000256" key="8">
    <source>
        <dbReference type="ARBA" id="ARBA00023136"/>
    </source>
</evidence>
<reference evidence="10" key="1">
    <citation type="submission" date="2023-01" db="EMBL/GenBank/DDBJ databases">
        <title>Genome assembly of the deep-sea coral Lophelia pertusa.</title>
        <authorList>
            <person name="Herrera S."/>
            <person name="Cordes E."/>
        </authorList>
    </citation>
    <scope>NUCLEOTIDE SEQUENCE</scope>
    <source>
        <strain evidence="10">USNM1676648</strain>
        <tissue evidence="10">Polyp</tissue>
    </source>
</reference>
<dbReference type="Proteomes" id="UP001163046">
    <property type="component" value="Unassembled WGS sequence"/>
</dbReference>
<dbReference type="InterPro" id="IPR007271">
    <property type="entry name" value="Nuc_sug_transpt"/>
</dbReference>
<dbReference type="EMBL" id="MU827318">
    <property type="protein sequence ID" value="KAJ7357776.1"/>
    <property type="molecule type" value="Genomic_DNA"/>
</dbReference>
<keyword evidence="8 9" id="KW-0472">Membrane</keyword>
<evidence type="ECO:0000313" key="10">
    <source>
        <dbReference type="EMBL" id="KAJ7357776.1"/>
    </source>
</evidence>
<dbReference type="AlphaFoldDB" id="A0A9W9YM61"/>
<name>A0A9W9YM61_9CNID</name>
<feature type="transmembrane region" description="Helical" evidence="9">
    <location>
        <begin position="49"/>
        <end position="71"/>
    </location>
</feature>
<evidence type="ECO:0000256" key="5">
    <source>
        <dbReference type="ARBA" id="ARBA00022692"/>
    </source>
</evidence>
<dbReference type="Gene3D" id="1.10.3730.20">
    <property type="match status" value="1"/>
</dbReference>